<evidence type="ECO:0000313" key="6">
    <source>
        <dbReference type="Proteomes" id="UP001152747"/>
    </source>
</evidence>
<keyword evidence="6" id="KW-1185">Reference proteome</keyword>
<feature type="region of interest" description="Disordered" evidence="3">
    <location>
        <begin position="269"/>
        <end position="332"/>
    </location>
</feature>
<feature type="compositionally biased region" description="Gly residues" evidence="3">
    <location>
        <begin position="214"/>
        <end position="223"/>
    </location>
</feature>
<gene>
    <name evidence="5" type="ORF">CAMP_LOCUS15165</name>
</gene>
<keyword evidence="4" id="KW-1133">Transmembrane helix</keyword>
<name>A0A9P1N649_9PELO</name>
<sequence>MGVYRLDYFRLAGICISITSILTILIGVASFVHIQSNIAEIEEEIVVRQAAFKAKRTLHQCSQCTRLHCPQGSIGHEGAPGNDGQPGLPGKPGAPGFDGTDVELEPQEELPCSICPAGPQGPRGAQGERGLNGPQGHKGPSGQSGRPGQAGGHGAPGARGAAGTPGANGLKGPPGDTIVAGEGIKGPPGLAGPQGPKGPPGTNGRSSNIRGPPGRAGGQGAIGATGKFGAFGEQGGIGAPGEPGLPATYCPSDCGVNTILSQIGINAQHPESINGESGAAPASYPEEVDVPEPFPTPASTVSQSSQAHKPSQEVEAAEENFEESSYRNFFSH</sequence>
<evidence type="ECO:0000256" key="3">
    <source>
        <dbReference type="SAM" id="MobiDB-lite"/>
    </source>
</evidence>
<keyword evidence="4" id="KW-0812">Transmembrane</keyword>
<dbReference type="AlphaFoldDB" id="A0A9P1N649"/>
<evidence type="ECO:0000256" key="1">
    <source>
        <dbReference type="ARBA" id="ARBA00022737"/>
    </source>
</evidence>
<evidence type="ECO:0000256" key="2">
    <source>
        <dbReference type="ARBA" id="ARBA00023157"/>
    </source>
</evidence>
<dbReference type="Pfam" id="PF01391">
    <property type="entry name" value="Collagen"/>
    <property type="match status" value="1"/>
</dbReference>
<dbReference type="EMBL" id="CANHGI010000005">
    <property type="protein sequence ID" value="CAI5452528.1"/>
    <property type="molecule type" value="Genomic_DNA"/>
</dbReference>
<keyword evidence="1" id="KW-0677">Repeat</keyword>
<evidence type="ECO:0000256" key="4">
    <source>
        <dbReference type="SAM" id="Phobius"/>
    </source>
</evidence>
<evidence type="ECO:0008006" key="7">
    <source>
        <dbReference type="Google" id="ProtNLM"/>
    </source>
</evidence>
<protein>
    <recommendedName>
        <fullName evidence="7">Nematode cuticle collagen N-terminal domain-containing protein</fullName>
    </recommendedName>
</protein>
<feature type="compositionally biased region" description="Low complexity" evidence="3">
    <location>
        <begin position="117"/>
        <end position="129"/>
    </location>
</feature>
<feature type="region of interest" description="Disordered" evidence="3">
    <location>
        <begin position="75"/>
        <end position="239"/>
    </location>
</feature>
<accession>A0A9P1N649</accession>
<dbReference type="OrthoDB" id="8939548at2759"/>
<dbReference type="PANTHER" id="PTHR24637:SF373">
    <property type="entry name" value="NEMATODE CUTICLE COLLAGEN N-TERMINAL DOMAIN-CONTAINING PROTEIN"/>
    <property type="match status" value="1"/>
</dbReference>
<comment type="caution">
    <text evidence="5">The sequence shown here is derived from an EMBL/GenBank/DDBJ whole genome shotgun (WGS) entry which is preliminary data.</text>
</comment>
<feature type="compositionally biased region" description="Polar residues" evidence="3">
    <location>
        <begin position="297"/>
        <end position="309"/>
    </location>
</feature>
<organism evidence="5 6">
    <name type="scientific">Caenorhabditis angaria</name>
    <dbReference type="NCBI Taxonomy" id="860376"/>
    <lineage>
        <taxon>Eukaryota</taxon>
        <taxon>Metazoa</taxon>
        <taxon>Ecdysozoa</taxon>
        <taxon>Nematoda</taxon>
        <taxon>Chromadorea</taxon>
        <taxon>Rhabditida</taxon>
        <taxon>Rhabditina</taxon>
        <taxon>Rhabditomorpha</taxon>
        <taxon>Rhabditoidea</taxon>
        <taxon>Rhabditidae</taxon>
        <taxon>Peloderinae</taxon>
        <taxon>Caenorhabditis</taxon>
    </lineage>
</organism>
<reference evidence="5" key="1">
    <citation type="submission" date="2022-11" db="EMBL/GenBank/DDBJ databases">
        <authorList>
            <person name="Kikuchi T."/>
        </authorList>
    </citation>
    <scope>NUCLEOTIDE SEQUENCE</scope>
    <source>
        <strain evidence="5">PS1010</strain>
    </source>
</reference>
<feature type="compositionally biased region" description="Gly residues" evidence="3">
    <location>
        <begin position="148"/>
        <end position="157"/>
    </location>
</feature>
<evidence type="ECO:0000313" key="5">
    <source>
        <dbReference type="EMBL" id="CAI5452528.1"/>
    </source>
</evidence>
<feature type="compositionally biased region" description="Low complexity" evidence="3">
    <location>
        <begin position="158"/>
        <end position="168"/>
    </location>
</feature>
<keyword evidence="4" id="KW-0472">Membrane</keyword>
<proteinExistence type="predicted"/>
<feature type="transmembrane region" description="Helical" evidence="4">
    <location>
        <begin position="12"/>
        <end position="34"/>
    </location>
</feature>
<dbReference type="PANTHER" id="PTHR24637">
    <property type="entry name" value="COLLAGEN"/>
    <property type="match status" value="1"/>
</dbReference>
<dbReference type="Proteomes" id="UP001152747">
    <property type="component" value="Unassembled WGS sequence"/>
</dbReference>
<dbReference type="InterPro" id="IPR008160">
    <property type="entry name" value="Collagen"/>
</dbReference>
<keyword evidence="2" id="KW-1015">Disulfide bond</keyword>